<dbReference type="PANTHER" id="PTHR11364">
    <property type="entry name" value="THIOSULFATE SULFERTANSFERASE"/>
    <property type="match status" value="1"/>
</dbReference>
<evidence type="ECO:0000313" key="5">
    <source>
        <dbReference type="Proteomes" id="UP000240987"/>
    </source>
</evidence>
<dbReference type="InterPro" id="IPR045078">
    <property type="entry name" value="TST/MPST-like"/>
</dbReference>
<dbReference type="CDD" id="cd01448">
    <property type="entry name" value="TST_Repeat_1"/>
    <property type="match status" value="1"/>
</dbReference>
<dbReference type="PANTHER" id="PTHR11364:SF27">
    <property type="entry name" value="SULFURTRANSFERASE"/>
    <property type="match status" value="1"/>
</dbReference>
<dbReference type="FunFam" id="3.40.250.10:FF:000015">
    <property type="entry name" value="Sulfurtransferase"/>
    <property type="match status" value="1"/>
</dbReference>
<dbReference type="Gene3D" id="3.40.250.10">
    <property type="entry name" value="Rhodanese-like domain"/>
    <property type="match status" value="2"/>
</dbReference>
<dbReference type="SUPFAM" id="SSF52821">
    <property type="entry name" value="Rhodanese/Cell cycle control phosphatase"/>
    <property type="match status" value="2"/>
</dbReference>
<evidence type="ECO:0000256" key="1">
    <source>
        <dbReference type="ARBA" id="ARBA00022679"/>
    </source>
</evidence>
<protein>
    <submittedName>
        <fullName evidence="4">Sulfurtransferase</fullName>
    </submittedName>
</protein>
<comment type="caution">
    <text evidence="4">The sequence shown here is derived from an EMBL/GenBank/DDBJ whole genome shotgun (WGS) entry which is preliminary data.</text>
</comment>
<sequence>MPLVPSSLVTTDWLAEHLTDDNLVILDASWFMPGSTRNPQQEWSEKRIPRARYFDFDKKIAAPNTQFPHMLPSPELFEKAVSELGINNDDIVIVYDTQGLFSAPRVWWMFKAMGHKNVAVLDGGFPAWLAGNNPIEEGELAAAEITAYKAAFEPEWVIDADTLESLLDDHSVAVLDARGAARFFGTEPEPRQGVRGGHMPNAKSLPFSQLIKDGFFIEKELLINRFNAVSDTEQRLIFSCGSGVTACVLALGAELAGRKMLTVYDGSWTEWGSTYKYPVVK</sequence>
<organism evidence="4 5">
    <name type="scientific">Photobacterium frigidiphilum</name>
    <dbReference type="NCBI Taxonomy" id="264736"/>
    <lineage>
        <taxon>Bacteria</taxon>
        <taxon>Pseudomonadati</taxon>
        <taxon>Pseudomonadota</taxon>
        <taxon>Gammaproteobacteria</taxon>
        <taxon>Vibrionales</taxon>
        <taxon>Vibrionaceae</taxon>
        <taxon>Photobacterium</taxon>
    </lineage>
</organism>
<proteinExistence type="predicted"/>
<dbReference type="InterPro" id="IPR036873">
    <property type="entry name" value="Rhodanese-like_dom_sf"/>
</dbReference>
<keyword evidence="5" id="KW-1185">Reference proteome</keyword>
<dbReference type="Proteomes" id="UP000240987">
    <property type="component" value="Unassembled WGS sequence"/>
</dbReference>
<dbReference type="PROSITE" id="PS50206">
    <property type="entry name" value="RHODANESE_3"/>
    <property type="match status" value="2"/>
</dbReference>
<feature type="domain" description="Rhodanese" evidence="3">
    <location>
        <begin position="19"/>
        <end position="137"/>
    </location>
</feature>
<feature type="domain" description="Rhodanese" evidence="3">
    <location>
        <begin position="168"/>
        <end position="280"/>
    </location>
</feature>
<keyword evidence="1 4" id="KW-0808">Transferase</keyword>
<gene>
    <name evidence="4" type="ORF">C9J12_25125</name>
</gene>
<reference evidence="4 5" key="1">
    <citation type="submission" date="2018-01" db="EMBL/GenBank/DDBJ databases">
        <title>Whole genome sequencing of Histamine producing bacteria.</title>
        <authorList>
            <person name="Butler K."/>
        </authorList>
    </citation>
    <scope>NUCLEOTIDE SEQUENCE [LARGE SCALE GENOMIC DNA]</scope>
    <source>
        <strain evidence="4 5">JCM 12947</strain>
    </source>
</reference>
<keyword evidence="2" id="KW-0677">Repeat</keyword>
<evidence type="ECO:0000259" key="3">
    <source>
        <dbReference type="PROSITE" id="PS50206"/>
    </source>
</evidence>
<evidence type="ECO:0000313" key="4">
    <source>
        <dbReference type="EMBL" id="PSU44866.1"/>
    </source>
</evidence>
<dbReference type="EMBL" id="PYMJ01000040">
    <property type="protein sequence ID" value="PSU44866.1"/>
    <property type="molecule type" value="Genomic_DNA"/>
</dbReference>
<dbReference type="AlphaFoldDB" id="A0A2T3J7W8"/>
<dbReference type="CDD" id="cd01449">
    <property type="entry name" value="TST_Repeat_2"/>
    <property type="match status" value="1"/>
</dbReference>
<accession>A0A2T3J7W8</accession>
<dbReference type="RefSeq" id="WP_107245208.1">
    <property type="nucleotide sequence ID" value="NZ_PYMJ01000040.1"/>
</dbReference>
<dbReference type="GO" id="GO:0004792">
    <property type="term" value="F:thiosulfate-cyanide sulfurtransferase activity"/>
    <property type="evidence" value="ECO:0007669"/>
    <property type="project" value="TreeGrafter"/>
</dbReference>
<name>A0A2T3J7W8_9GAMM</name>
<evidence type="ECO:0000256" key="2">
    <source>
        <dbReference type="ARBA" id="ARBA00022737"/>
    </source>
</evidence>
<dbReference type="OrthoDB" id="9781034at2"/>
<dbReference type="InterPro" id="IPR001763">
    <property type="entry name" value="Rhodanese-like_dom"/>
</dbReference>
<dbReference type="Pfam" id="PF00581">
    <property type="entry name" value="Rhodanese"/>
    <property type="match status" value="2"/>
</dbReference>
<dbReference type="SMART" id="SM00450">
    <property type="entry name" value="RHOD"/>
    <property type="match status" value="2"/>
</dbReference>